<dbReference type="EMBL" id="CP136894">
    <property type="protein sequence ID" value="WOL07544.1"/>
    <property type="molecule type" value="Genomic_DNA"/>
</dbReference>
<keyword evidence="2" id="KW-1185">Reference proteome</keyword>
<name>A0AAQ3QE26_9LILI</name>
<dbReference type="Proteomes" id="UP001327560">
    <property type="component" value="Chromosome 5"/>
</dbReference>
<dbReference type="AlphaFoldDB" id="A0AAQ3QE26"/>
<evidence type="ECO:0000313" key="1">
    <source>
        <dbReference type="EMBL" id="WOL07544.1"/>
    </source>
</evidence>
<reference evidence="1 2" key="1">
    <citation type="submission" date="2023-10" db="EMBL/GenBank/DDBJ databases">
        <title>Chromosome-scale genome assembly provides insights into flower coloration mechanisms of Canna indica.</title>
        <authorList>
            <person name="Li C."/>
        </authorList>
    </citation>
    <scope>NUCLEOTIDE SEQUENCE [LARGE SCALE GENOMIC DNA]</scope>
    <source>
        <tissue evidence="1">Flower</tissue>
    </source>
</reference>
<evidence type="ECO:0000313" key="2">
    <source>
        <dbReference type="Proteomes" id="UP001327560"/>
    </source>
</evidence>
<proteinExistence type="predicted"/>
<gene>
    <name evidence="1" type="ORF">Cni_G16288</name>
</gene>
<accession>A0AAQ3QE26</accession>
<sequence>MSSSPKFLVGHSSSSMTRSSSKLNFLSIFFSIAIVTYGEVRFDVWGVTLHPPRPHLDPAHLQGHLPQPHHLTLLRRPLLHGPLPCPLGSLVELPVLRDKAFFCPDIIVFSTNSCTFTLNDIFFLFI</sequence>
<protein>
    <submittedName>
        <fullName evidence="1">Sugar phosphate/phosphate translocator</fullName>
    </submittedName>
</protein>
<organism evidence="1 2">
    <name type="scientific">Canna indica</name>
    <name type="common">Indian-shot</name>
    <dbReference type="NCBI Taxonomy" id="4628"/>
    <lineage>
        <taxon>Eukaryota</taxon>
        <taxon>Viridiplantae</taxon>
        <taxon>Streptophyta</taxon>
        <taxon>Embryophyta</taxon>
        <taxon>Tracheophyta</taxon>
        <taxon>Spermatophyta</taxon>
        <taxon>Magnoliopsida</taxon>
        <taxon>Liliopsida</taxon>
        <taxon>Zingiberales</taxon>
        <taxon>Cannaceae</taxon>
        <taxon>Canna</taxon>
    </lineage>
</organism>